<dbReference type="AlphaFoldDB" id="A0A8J3AL43"/>
<gene>
    <name evidence="2" type="ORF">GCM10007380_15310</name>
</gene>
<sequence>MKLGTVAHFYFILVFFFAINANDIAAKIEAVATNISITTILNPFFLFKVYTNYIYKIIYFKYSILTLNIPFIY</sequence>
<accession>A0A8J3AL43</accession>
<dbReference type="Proteomes" id="UP000626244">
    <property type="component" value="Unassembled WGS sequence"/>
</dbReference>
<feature type="transmembrane region" description="Helical" evidence="1">
    <location>
        <begin position="31"/>
        <end position="51"/>
    </location>
</feature>
<keyword evidence="1" id="KW-0472">Membrane</keyword>
<protein>
    <submittedName>
        <fullName evidence="2">Uncharacterized protein</fullName>
    </submittedName>
</protein>
<evidence type="ECO:0000313" key="2">
    <source>
        <dbReference type="EMBL" id="GGI12917.1"/>
    </source>
</evidence>
<reference evidence="3" key="1">
    <citation type="journal article" date="2019" name="Int. J. Syst. Evol. Microbiol.">
        <title>The Global Catalogue of Microorganisms (GCM) 10K type strain sequencing project: providing services to taxonomists for standard genome sequencing and annotation.</title>
        <authorList>
            <consortium name="The Broad Institute Genomics Platform"/>
            <consortium name="The Broad Institute Genome Sequencing Center for Infectious Disease"/>
            <person name="Wu L."/>
            <person name="Ma J."/>
        </authorList>
    </citation>
    <scope>NUCLEOTIDE SEQUENCE [LARGE SCALE GENOMIC DNA]</scope>
    <source>
        <strain evidence="3">CGMCC 1.14993</strain>
    </source>
</reference>
<keyword evidence="3" id="KW-1185">Reference proteome</keyword>
<proteinExistence type="predicted"/>
<dbReference type="EMBL" id="BMHB01000001">
    <property type="protein sequence ID" value="GGI12917.1"/>
    <property type="molecule type" value="Genomic_DNA"/>
</dbReference>
<name>A0A8J3AL43_9BACI</name>
<keyword evidence="1" id="KW-1133">Transmembrane helix</keyword>
<keyword evidence="1" id="KW-0812">Transmembrane</keyword>
<organism evidence="2 3">
    <name type="scientific">Gottfriedia solisilvae</name>
    <dbReference type="NCBI Taxonomy" id="1516104"/>
    <lineage>
        <taxon>Bacteria</taxon>
        <taxon>Bacillati</taxon>
        <taxon>Bacillota</taxon>
        <taxon>Bacilli</taxon>
        <taxon>Bacillales</taxon>
        <taxon>Bacillaceae</taxon>
        <taxon>Gottfriedia</taxon>
    </lineage>
</organism>
<comment type="caution">
    <text evidence="2">The sequence shown here is derived from an EMBL/GenBank/DDBJ whole genome shotgun (WGS) entry which is preliminary data.</text>
</comment>
<evidence type="ECO:0000313" key="3">
    <source>
        <dbReference type="Proteomes" id="UP000626244"/>
    </source>
</evidence>
<evidence type="ECO:0000256" key="1">
    <source>
        <dbReference type="SAM" id="Phobius"/>
    </source>
</evidence>